<protein>
    <submittedName>
        <fullName evidence="2">Uncharacterized protein</fullName>
    </submittedName>
</protein>
<dbReference type="Gramene" id="PUZ56287">
    <property type="protein sequence ID" value="PUZ56287"/>
    <property type="gene ID" value="GQ55_5G284000"/>
</dbReference>
<evidence type="ECO:0000313" key="3">
    <source>
        <dbReference type="Proteomes" id="UP000244336"/>
    </source>
</evidence>
<feature type="region of interest" description="Disordered" evidence="1">
    <location>
        <begin position="1"/>
        <end position="58"/>
    </location>
</feature>
<evidence type="ECO:0000313" key="2">
    <source>
        <dbReference type="EMBL" id="PUZ56287.1"/>
    </source>
</evidence>
<dbReference type="Proteomes" id="UP000244336">
    <property type="component" value="Chromosome 5"/>
</dbReference>
<keyword evidence="3" id="KW-1185">Reference proteome</keyword>
<proteinExistence type="predicted"/>
<reference evidence="2 3" key="1">
    <citation type="submission" date="2018-04" db="EMBL/GenBank/DDBJ databases">
        <title>WGS assembly of Panicum hallii var. hallii HAL2.</title>
        <authorList>
            <person name="Lovell J."/>
            <person name="Jenkins J."/>
            <person name="Lowry D."/>
            <person name="Mamidi S."/>
            <person name="Sreedasyam A."/>
            <person name="Weng X."/>
            <person name="Barry K."/>
            <person name="Bonette J."/>
            <person name="Campitelli B."/>
            <person name="Daum C."/>
            <person name="Gordon S."/>
            <person name="Gould B."/>
            <person name="Lipzen A."/>
            <person name="MacQueen A."/>
            <person name="Palacio-Mejia J."/>
            <person name="Plott C."/>
            <person name="Shakirov E."/>
            <person name="Shu S."/>
            <person name="Yoshinaga Y."/>
            <person name="Zane M."/>
            <person name="Rokhsar D."/>
            <person name="Grimwood J."/>
            <person name="Schmutz J."/>
            <person name="Juenger T."/>
        </authorList>
    </citation>
    <scope>NUCLEOTIDE SEQUENCE [LARGE SCALE GENOMIC DNA]</scope>
    <source>
        <strain evidence="3">cv. HAL2</strain>
    </source>
</reference>
<accession>A0A2T7DL34</accession>
<sequence length="58" mass="5609">MGARAAGDETGGRGGLRQLQETGASPARVAGGSRRPGMSASAWPGGTASPDGAALRQS</sequence>
<name>A0A2T7DL34_9POAL</name>
<feature type="compositionally biased region" description="Basic and acidic residues" evidence="1">
    <location>
        <begin position="1"/>
        <end position="11"/>
    </location>
</feature>
<dbReference type="EMBL" id="CM009753">
    <property type="protein sequence ID" value="PUZ56287.1"/>
    <property type="molecule type" value="Genomic_DNA"/>
</dbReference>
<organism evidence="2 3">
    <name type="scientific">Panicum hallii var. hallii</name>
    <dbReference type="NCBI Taxonomy" id="1504633"/>
    <lineage>
        <taxon>Eukaryota</taxon>
        <taxon>Viridiplantae</taxon>
        <taxon>Streptophyta</taxon>
        <taxon>Embryophyta</taxon>
        <taxon>Tracheophyta</taxon>
        <taxon>Spermatophyta</taxon>
        <taxon>Magnoliopsida</taxon>
        <taxon>Liliopsida</taxon>
        <taxon>Poales</taxon>
        <taxon>Poaceae</taxon>
        <taxon>PACMAD clade</taxon>
        <taxon>Panicoideae</taxon>
        <taxon>Panicodae</taxon>
        <taxon>Paniceae</taxon>
        <taxon>Panicinae</taxon>
        <taxon>Panicum</taxon>
        <taxon>Panicum sect. Panicum</taxon>
    </lineage>
</organism>
<dbReference type="AlphaFoldDB" id="A0A2T7DL34"/>
<evidence type="ECO:0000256" key="1">
    <source>
        <dbReference type="SAM" id="MobiDB-lite"/>
    </source>
</evidence>
<gene>
    <name evidence="2" type="ORF">GQ55_5G284000</name>
</gene>